<dbReference type="SUPFAM" id="SSF52540">
    <property type="entry name" value="P-loop containing nucleoside triphosphate hydrolases"/>
    <property type="match status" value="1"/>
</dbReference>
<evidence type="ECO:0000313" key="4">
    <source>
        <dbReference type="EMBL" id="KAF4472394.1"/>
    </source>
</evidence>
<sequence>MSSRTPQSRKHGRAPIAEMGPLSEPNKRQATESSAVQRQPDEFRWVSCQNKTVGERLQTKQKAVNMAHRFSEETSRILERAMHKMPAESDDGDAEEVMGQKVLQRWLEDFNKIRMAREGFEVLVGVEGPLGAGKSSFLAALLRMEDLLPPGQHQAGTTVLTKISWNWDDRPENAFWARIVFRKKRLVQKEVEQILHDLSLQPQGADAGPGLSRITAVWGIEQAELTDMLKHSPAKQAAELVLQRNPEALGLLKRQTLSFSAQSALPLSNLVRSYLQPTPGLPGPQLPFPAWPLVDHVQFFVKADILKTGITLVDLPGYGDATVSRSEVAKTFSQTLDVRVVVTPTARAADEEKAVNLMRNGFDEAYMIASGKFDREAPGFGVILSKIDALDVDQFLKNELSGNIEIQKRRTELQSVQQQLRTGNHELQTMKRRVDKKRKKEVEIAKTYRDAIRTHIAQLKVNSNANDEQLQTLERKQQQCAQEYEEALQKVQTHEAGLVKLKAHASRIHDSIHYGAIWMRYQLARSAIQERLADILRKYDTGRGLNQITGRLRAPTTLLPSLLPVSTQAFSKFKQGCTPMPGFPTAESTGVPSAERWIYDATLKKRERHLDYLLAGLQGLLDTMRTYSQGTEGVYTMSRTTVETSLEPIHQGGIAELDAQLMNSAKQVLALNPLEYWTKASENFASKAPEIAARWGYRAEGNKRLAFNTFNAILRNNGIWRSTVKSPQDFNWIELLVDPIMGPLAVDWDLKMNQQLLAAKAPMVQAFSASWAQYLDRLEGSMVEQLEPLAPAFNRLRPSLDALLRKTEARIGNALENLSLASSVIFRSVTRHLRATLMPLFKEALELVGDGAYEKKRELLIRRMEQDARSFCDKALHLLALDLKAKTELLLDELQEIAKEAVGDVMHQISDLINNTIEIHPMSSPIQQQKVRLQKSILPVLEQWESAWRLGEQHILNRGVRIPEAVPAIASNGAGA</sequence>
<evidence type="ECO:0000256" key="1">
    <source>
        <dbReference type="SAM" id="Coils"/>
    </source>
</evidence>
<dbReference type="Proteomes" id="UP000554235">
    <property type="component" value="Unassembled WGS sequence"/>
</dbReference>
<reference evidence="4 5" key="1">
    <citation type="submission" date="2020-01" db="EMBL/GenBank/DDBJ databases">
        <title>Identification and distribution of gene clusters putatively required for synthesis of sphingolipid metabolism inhibitors in phylogenetically diverse species of the filamentous fungus Fusarium.</title>
        <authorList>
            <person name="Kim H.-S."/>
            <person name="Busman M."/>
            <person name="Brown D.W."/>
            <person name="Divon H."/>
            <person name="Uhlig S."/>
            <person name="Proctor R.H."/>
        </authorList>
    </citation>
    <scope>NUCLEOTIDE SEQUENCE [LARGE SCALE GENOMIC DNA]</scope>
    <source>
        <strain evidence="4 5">NRRL 20459</strain>
    </source>
</reference>
<dbReference type="PANTHER" id="PTHR36681">
    <property type="entry name" value="NUCLEAR GTPASE, GERMINAL CENTER-ASSOCIATED, TANDEM DUPLICATE 3"/>
    <property type="match status" value="1"/>
</dbReference>
<dbReference type="InterPro" id="IPR027417">
    <property type="entry name" value="P-loop_NTPase"/>
</dbReference>
<feature type="region of interest" description="Disordered" evidence="2">
    <location>
        <begin position="1"/>
        <end position="38"/>
    </location>
</feature>
<dbReference type="EMBL" id="JAADYS010000077">
    <property type="protein sequence ID" value="KAF4472394.1"/>
    <property type="molecule type" value="Genomic_DNA"/>
</dbReference>
<keyword evidence="5" id="KW-1185">Reference proteome</keyword>
<protein>
    <submittedName>
        <fullName evidence="4">Gtpase slip-gc</fullName>
    </submittedName>
</protein>
<accession>A0A8H4PGX2</accession>
<evidence type="ECO:0000256" key="2">
    <source>
        <dbReference type="SAM" id="MobiDB-lite"/>
    </source>
</evidence>
<keyword evidence="1" id="KW-0175">Coiled coil</keyword>
<feature type="coiled-coil region" evidence="1">
    <location>
        <begin position="413"/>
        <end position="490"/>
    </location>
</feature>
<evidence type="ECO:0000313" key="5">
    <source>
        <dbReference type="Proteomes" id="UP000554235"/>
    </source>
</evidence>
<dbReference type="OrthoDB" id="3598281at2759"/>
<dbReference type="Pfam" id="PF00350">
    <property type="entry name" value="Dynamin_N"/>
    <property type="match status" value="1"/>
</dbReference>
<organism evidence="4 5">
    <name type="scientific">Fusarium albosuccineum</name>
    <dbReference type="NCBI Taxonomy" id="1237068"/>
    <lineage>
        <taxon>Eukaryota</taxon>
        <taxon>Fungi</taxon>
        <taxon>Dikarya</taxon>
        <taxon>Ascomycota</taxon>
        <taxon>Pezizomycotina</taxon>
        <taxon>Sordariomycetes</taxon>
        <taxon>Hypocreomycetidae</taxon>
        <taxon>Hypocreales</taxon>
        <taxon>Nectriaceae</taxon>
        <taxon>Fusarium</taxon>
        <taxon>Fusarium decemcellulare species complex</taxon>
    </lineage>
</organism>
<feature type="domain" description="Dynamin N-terminal" evidence="3">
    <location>
        <begin position="125"/>
        <end position="358"/>
    </location>
</feature>
<dbReference type="InterPro" id="IPR045063">
    <property type="entry name" value="Dynamin_N"/>
</dbReference>
<dbReference type="PANTHER" id="PTHR36681:SF3">
    <property type="entry name" value="NUCLEAR GTPASE, GERMINAL CENTER-ASSOCIATED, TANDEM DUPLICATE 3"/>
    <property type="match status" value="1"/>
</dbReference>
<name>A0A8H4PGX2_9HYPO</name>
<comment type="caution">
    <text evidence="4">The sequence shown here is derived from an EMBL/GenBank/DDBJ whole genome shotgun (WGS) entry which is preliminary data.</text>
</comment>
<proteinExistence type="predicted"/>
<evidence type="ECO:0000259" key="3">
    <source>
        <dbReference type="Pfam" id="PF00350"/>
    </source>
</evidence>
<dbReference type="Gene3D" id="3.40.50.300">
    <property type="entry name" value="P-loop containing nucleotide triphosphate hydrolases"/>
    <property type="match status" value="1"/>
</dbReference>
<dbReference type="AlphaFoldDB" id="A0A8H4PGX2"/>
<gene>
    <name evidence="4" type="ORF">FALBO_711</name>
</gene>